<keyword evidence="1" id="KW-0812">Transmembrane</keyword>
<keyword evidence="1" id="KW-1133">Transmembrane helix</keyword>
<dbReference type="AlphaFoldDB" id="A0AAQ3MPF6"/>
<keyword evidence="1" id="KW-0472">Membrane</keyword>
<evidence type="ECO:0000256" key="1">
    <source>
        <dbReference type="SAM" id="Phobius"/>
    </source>
</evidence>
<keyword evidence="3" id="KW-1185">Reference proteome</keyword>
<accession>A0AAQ3MPF6</accession>
<dbReference type="EMBL" id="CP144691">
    <property type="protein sequence ID" value="WVY94139.1"/>
    <property type="molecule type" value="Genomic_DNA"/>
</dbReference>
<sequence length="163" mass="19272">MIRYRFLQTLDQSGPSWHLQRCLKPHRRMLVVFRRRMHFIYQWLADMIRRRFLQLCNLILQRFSFFEVLYFLVFHSELQFLELVPEPPVVCLHLFHFFVVTFYLCVPGGNLVFEKGNDGNGFFEELVFEKLCFEARLFLAEVLDEAEEVEDVGGAGLNLSGGA</sequence>
<evidence type="ECO:0000313" key="3">
    <source>
        <dbReference type="Proteomes" id="UP001374535"/>
    </source>
</evidence>
<protein>
    <submittedName>
        <fullName evidence="2">Uncharacterized protein</fullName>
    </submittedName>
</protein>
<gene>
    <name evidence="2" type="ORF">V8G54_033227</name>
</gene>
<reference evidence="2 3" key="1">
    <citation type="journal article" date="2023" name="Life. Sci Alliance">
        <title>Evolutionary insights into 3D genome organization and epigenetic landscape of Vigna mungo.</title>
        <authorList>
            <person name="Junaid A."/>
            <person name="Singh B."/>
            <person name="Bhatia S."/>
        </authorList>
    </citation>
    <scope>NUCLEOTIDE SEQUENCE [LARGE SCALE GENOMIC DNA]</scope>
    <source>
        <strain evidence="2">Urdbean</strain>
    </source>
</reference>
<name>A0AAQ3MPF6_VIGMU</name>
<feature type="transmembrane region" description="Helical" evidence="1">
    <location>
        <begin position="94"/>
        <end position="113"/>
    </location>
</feature>
<proteinExistence type="predicted"/>
<organism evidence="2 3">
    <name type="scientific">Vigna mungo</name>
    <name type="common">Black gram</name>
    <name type="synonym">Phaseolus mungo</name>
    <dbReference type="NCBI Taxonomy" id="3915"/>
    <lineage>
        <taxon>Eukaryota</taxon>
        <taxon>Viridiplantae</taxon>
        <taxon>Streptophyta</taxon>
        <taxon>Embryophyta</taxon>
        <taxon>Tracheophyta</taxon>
        <taxon>Spermatophyta</taxon>
        <taxon>Magnoliopsida</taxon>
        <taxon>eudicotyledons</taxon>
        <taxon>Gunneridae</taxon>
        <taxon>Pentapetalae</taxon>
        <taxon>rosids</taxon>
        <taxon>fabids</taxon>
        <taxon>Fabales</taxon>
        <taxon>Fabaceae</taxon>
        <taxon>Papilionoideae</taxon>
        <taxon>50 kb inversion clade</taxon>
        <taxon>NPAAA clade</taxon>
        <taxon>indigoferoid/millettioid clade</taxon>
        <taxon>Phaseoleae</taxon>
        <taxon>Vigna</taxon>
    </lineage>
</organism>
<dbReference type="Proteomes" id="UP001374535">
    <property type="component" value="Chromosome 10"/>
</dbReference>
<evidence type="ECO:0000313" key="2">
    <source>
        <dbReference type="EMBL" id="WVY94139.1"/>
    </source>
</evidence>
<feature type="transmembrane region" description="Helical" evidence="1">
    <location>
        <begin position="52"/>
        <end position="74"/>
    </location>
</feature>